<gene>
    <name evidence="1" type="ORF">ENH69_02825</name>
</gene>
<reference evidence="1" key="1">
    <citation type="journal article" date="2020" name="mSystems">
        <title>Genome- and Community-Level Interaction Insights into Carbon Utilization and Element Cycling Functions of Hydrothermarchaeota in Hydrothermal Sediment.</title>
        <authorList>
            <person name="Zhou Z."/>
            <person name="Liu Y."/>
            <person name="Xu W."/>
            <person name="Pan J."/>
            <person name="Luo Z.H."/>
            <person name="Li M."/>
        </authorList>
    </citation>
    <scope>NUCLEOTIDE SEQUENCE [LARGE SCALE GENOMIC DNA]</scope>
    <source>
        <strain evidence="1">HyVt-329</strain>
    </source>
</reference>
<evidence type="ECO:0000313" key="1">
    <source>
        <dbReference type="EMBL" id="HDZ50137.1"/>
    </source>
</evidence>
<proteinExistence type="predicted"/>
<name>A0A7C1M7U4_UNCAE</name>
<dbReference type="Proteomes" id="UP000885667">
    <property type="component" value="Unassembled WGS sequence"/>
</dbReference>
<protein>
    <submittedName>
        <fullName evidence="1">Uncharacterized protein</fullName>
    </submittedName>
</protein>
<dbReference type="EMBL" id="DRFT01000196">
    <property type="protein sequence ID" value="HDZ50137.1"/>
    <property type="molecule type" value="Genomic_DNA"/>
</dbReference>
<organism evidence="1">
    <name type="scientific">Aerophobetes bacterium</name>
    <dbReference type="NCBI Taxonomy" id="2030807"/>
    <lineage>
        <taxon>Bacteria</taxon>
        <taxon>Candidatus Aerophobota</taxon>
    </lineage>
</organism>
<accession>A0A7C1M7U4</accession>
<comment type="caution">
    <text evidence="1">The sequence shown here is derived from an EMBL/GenBank/DDBJ whole genome shotgun (WGS) entry which is preliminary data.</text>
</comment>
<dbReference type="AlphaFoldDB" id="A0A7C1M7U4"/>
<sequence>MVRNPDAILKTLIDNRNDIIAGIGRSHYKNLLVVGKAIKLKEGAVTNFGKSNAFRELGTDSSAEEQVAKGMSKLYAAARGFISPAWSITSIARQGVHIINSKAARNVLEEMFYDWKYAVRLAKESRSRTGIESMKMLGIAAIPSTRDMINQEDERTDF</sequence>